<gene>
    <name evidence="4" type="ORF">GCM10023198_44890</name>
</gene>
<comment type="caution">
    <text evidence="4">The sequence shown here is derived from an EMBL/GenBank/DDBJ whole genome shotgun (WGS) entry which is preliminary data.</text>
</comment>
<dbReference type="RefSeq" id="WP_253876430.1">
    <property type="nucleotide sequence ID" value="NZ_BAABHM010000024.1"/>
</dbReference>
<organism evidence="4 5">
    <name type="scientific">Promicromonospora umidemergens</name>
    <dbReference type="NCBI Taxonomy" id="629679"/>
    <lineage>
        <taxon>Bacteria</taxon>
        <taxon>Bacillati</taxon>
        <taxon>Actinomycetota</taxon>
        <taxon>Actinomycetes</taxon>
        <taxon>Micrococcales</taxon>
        <taxon>Promicromonosporaceae</taxon>
        <taxon>Promicromonospora</taxon>
    </lineage>
</organism>
<proteinExistence type="inferred from homology"/>
<evidence type="ECO:0000256" key="3">
    <source>
        <dbReference type="SAM" id="MobiDB-lite"/>
    </source>
</evidence>
<name>A0ABP8XXM1_9MICO</name>
<keyword evidence="2 4" id="KW-0808">Transferase</keyword>
<dbReference type="SUPFAM" id="SSF100950">
    <property type="entry name" value="NagB/RpiA/CoA transferase-like"/>
    <property type="match status" value="1"/>
</dbReference>
<accession>A0ABP8XXM1</accession>
<keyword evidence="5" id="KW-1185">Reference proteome</keyword>
<dbReference type="InterPro" id="IPR012792">
    <property type="entry name" value="3-oxoacid_CoA-transf_A"/>
</dbReference>
<dbReference type="InterPro" id="IPR037171">
    <property type="entry name" value="NagB/RpiA_transferase-like"/>
</dbReference>
<dbReference type="Proteomes" id="UP001500843">
    <property type="component" value="Unassembled WGS sequence"/>
</dbReference>
<sequence length="279" mass="29003">MTEATSSGFDKVVASAADAVADIPDGASLAVGGFGLCGNPIALIEALLAQGTTGLSVVSNNCGVDDWGLGVLLNAQRIRKMTSSYVGENKEFERQFLSGELELELTPQGTLAEKLRAGGAGIAAFFTRTGVGTQVADGGLPRKYDGAGGIAIASPAKEVRTFTTAGGDPAEYVLEDSISTDFALVHALRGDRHGNLVFNKSARNFSPLAAMAGRVCIAQVEELVEPGEIDPDTVHLPGVYVHRMVHVGTDIEKRIERRTVATPSSTTTPSTTTPSTKGA</sequence>
<dbReference type="InterPro" id="IPR004165">
    <property type="entry name" value="CoA_trans_fam_I"/>
</dbReference>
<dbReference type="Pfam" id="PF01144">
    <property type="entry name" value="CoA_trans"/>
    <property type="match status" value="1"/>
</dbReference>
<protein>
    <submittedName>
        <fullName evidence="4">Succinyl-CoA--3-ketoacid CoA transferase subunit A</fullName>
    </submittedName>
</protein>
<dbReference type="NCBIfam" id="TIGR02429">
    <property type="entry name" value="pcaI_scoA_fam"/>
    <property type="match status" value="1"/>
</dbReference>
<evidence type="ECO:0000313" key="4">
    <source>
        <dbReference type="EMBL" id="GAA4716390.1"/>
    </source>
</evidence>
<evidence type="ECO:0000256" key="1">
    <source>
        <dbReference type="ARBA" id="ARBA00005612"/>
    </source>
</evidence>
<dbReference type="PROSITE" id="PS01273">
    <property type="entry name" value="COA_TRANSF_1"/>
    <property type="match status" value="1"/>
</dbReference>
<feature type="region of interest" description="Disordered" evidence="3">
    <location>
        <begin position="256"/>
        <end position="279"/>
    </location>
</feature>
<dbReference type="PANTHER" id="PTHR13707">
    <property type="entry name" value="KETOACID-COENZYME A TRANSFERASE"/>
    <property type="match status" value="1"/>
</dbReference>
<feature type="compositionally biased region" description="Low complexity" evidence="3">
    <location>
        <begin position="262"/>
        <end position="279"/>
    </location>
</feature>
<dbReference type="SMART" id="SM00882">
    <property type="entry name" value="CoA_trans"/>
    <property type="match status" value="1"/>
</dbReference>
<dbReference type="Gene3D" id="3.40.1080.10">
    <property type="entry name" value="Glutaconate Coenzyme A-transferase"/>
    <property type="match status" value="1"/>
</dbReference>
<comment type="similarity">
    <text evidence="1">Belongs to the 3-oxoacid CoA-transferase subunit A family.</text>
</comment>
<dbReference type="EMBL" id="BAABHM010000024">
    <property type="protein sequence ID" value="GAA4716390.1"/>
    <property type="molecule type" value="Genomic_DNA"/>
</dbReference>
<dbReference type="InterPro" id="IPR004163">
    <property type="entry name" value="CoA_transf_BS"/>
</dbReference>
<evidence type="ECO:0000256" key="2">
    <source>
        <dbReference type="ARBA" id="ARBA00022679"/>
    </source>
</evidence>
<reference evidence="5" key="1">
    <citation type="journal article" date="2019" name="Int. J. Syst. Evol. Microbiol.">
        <title>The Global Catalogue of Microorganisms (GCM) 10K type strain sequencing project: providing services to taxonomists for standard genome sequencing and annotation.</title>
        <authorList>
            <consortium name="The Broad Institute Genomics Platform"/>
            <consortium name="The Broad Institute Genome Sequencing Center for Infectious Disease"/>
            <person name="Wu L."/>
            <person name="Ma J."/>
        </authorList>
    </citation>
    <scope>NUCLEOTIDE SEQUENCE [LARGE SCALE GENOMIC DNA]</scope>
    <source>
        <strain evidence="5">JCM 17975</strain>
    </source>
</reference>
<evidence type="ECO:0000313" key="5">
    <source>
        <dbReference type="Proteomes" id="UP001500843"/>
    </source>
</evidence>
<dbReference type="PANTHER" id="PTHR13707:SF60">
    <property type="entry name" value="ACETATE COA-TRANSFERASE SUBUNIT ALPHA"/>
    <property type="match status" value="1"/>
</dbReference>
<dbReference type="GO" id="GO:0016740">
    <property type="term" value="F:transferase activity"/>
    <property type="evidence" value="ECO:0007669"/>
    <property type="project" value="UniProtKB-KW"/>
</dbReference>